<accession>A0A6J4ULT1</accession>
<dbReference type="InterPro" id="IPR019920">
    <property type="entry name" value="F420-binding_dom_put"/>
</dbReference>
<feature type="domain" description="Pyridoxamine 5'-phosphate oxidase N-terminal" evidence="2">
    <location>
        <begin position="18"/>
        <end position="135"/>
    </location>
</feature>
<dbReference type="GO" id="GO:0005829">
    <property type="term" value="C:cytosol"/>
    <property type="evidence" value="ECO:0007669"/>
    <property type="project" value="TreeGrafter"/>
</dbReference>
<keyword evidence="1" id="KW-0560">Oxidoreductase</keyword>
<name>A0A6J4ULT1_9ACTN</name>
<protein>
    <recommendedName>
        <fullName evidence="2">Pyridoxamine 5'-phosphate oxidase N-terminal domain-containing protein</fullName>
    </recommendedName>
</protein>
<dbReference type="AlphaFoldDB" id="A0A6J4ULT1"/>
<dbReference type="PANTHER" id="PTHR35176:SF6">
    <property type="entry name" value="HEME OXYGENASE HI_0854-RELATED"/>
    <property type="match status" value="1"/>
</dbReference>
<dbReference type="InterPro" id="IPR052019">
    <property type="entry name" value="F420H2_bilvrd_red/Heme_oxyg"/>
</dbReference>
<dbReference type="Pfam" id="PF01243">
    <property type="entry name" value="PNPOx_N"/>
    <property type="match status" value="1"/>
</dbReference>
<gene>
    <name evidence="3" type="ORF">AVDCRST_MAG79-2679</name>
</gene>
<organism evidence="3">
    <name type="scientific">uncultured Thermoleophilia bacterium</name>
    <dbReference type="NCBI Taxonomy" id="1497501"/>
    <lineage>
        <taxon>Bacteria</taxon>
        <taxon>Bacillati</taxon>
        <taxon>Actinomycetota</taxon>
        <taxon>Thermoleophilia</taxon>
        <taxon>environmental samples</taxon>
    </lineage>
</organism>
<dbReference type="GO" id="GO:0016627">
    <property type="term" value="F:oxidoreductase activity, acting on the CH-CH group of donors"/>
    <property type="evidence" value="ECO:0007669"/>
    <property type="project" value="TreeGrafter"/>
</dbReference>
<dbReference type="PANTHER" id="PTHR35176">
    <property type="entry name" value="HEME OXYGENASE HI_0854-RELATED"/>
    <property type="match status" value="1"/>
</dbReference>
<dbReference type="EMBL" id="CADCWC010000413">
    <property type="protein sequence ID" value="CAA9550733.1"/>
    <property type="molecule type" value="Genomic_DNA"/>
</dbReference>
<evidence type="ECO:0000313" key="3">
    <source>
        <dbReference type="EMBL" id="CAA9550733.1"/>
    </source>
</evidence>
<sequence length="139" mass="15966">MDDRDVQAFLDRQDPGLLGVLGTTTPDGAPRVVPLWFRYDGTAVHVWTTETRHWVRHIKRDPRFAFSVQEAAPPYAGVIMHGHAEVTTGDDDEISEEIRRITRRYIPAAEVEPYIASWPQLRTIVTLRPDRVKAWSRGY</sequence>
<dbReference type="NCBIfam" id="TIGR03618">
    <property type="entry name" value="Rv1155_F420"/>
    <property type="match status" value="1"/>
</dbReference>
<dbReference type="InterPro" id="IPR011576">
    <property type="entry name" value="Pyridox_Oxase_N"/>
</dbReference>
<reference evidence="3" key="1">
    <citation type="submission" date="2020-02" db="EMBL/GenBank/DDBJ databases">
        <authorList>
            <person name="Meier V. D."/>
        </authorList>
    </citation>
    <scope>NUCLEOTIDE SEQUENCE</scope>
    <source>
        <strain evidence="3">AVDCRST_MAG79</strain>
    </source>
</reference>
<dbReference type="InterPro" id="IPR012349">
    <property type="entry name" value="Split_barrel_FMN-bd"/>
</dbReference>
<dbReference type="SUPFAM" id="SSF50475">
    <property type="entry name" value="FMN-binding split barrel"/>
    <property type="match status" value="1"/>
</dbReference>
<dbReference type="GO" id="GO:0070967">
    <property type="term" value="F:coenzyme F420 binding"/>
    <property type="evidence" value="ECO:0007669"/>
    <property type="project" value="TreeGrafter"/>
</dbReference>
<evidence type="ECO:0000259" key="2">
    <source>
        <dbReference type="Pfam" id="PF01243"/>
    </source>
</evidence>
<evidence type="ECO:0000256" key="1">
    <source>
        <dbReference type="ARBA" id="ARBA00023002"/>
    </source>
</evidence>
<dbReference type="Gene3D" id="2.30.110.10">
    <property type="entry name" value="Electron Transport, Fmn-binding Protein, Chain A"/>
    <property type="match status" value="1"/>
</dbReference>
<proteinExistence type="predicted"/>